<feature type="compositionally biased region" description="Basic and acidic residues" evidence="1">
    <location>
        <begin position="1"/>
        <end position="42"/>
    </location>
</feature>
<keyword evidence="3" id="KW-1185">Reference proteome</keyword>
<dbReference type="VEuPathDB" id="MicrosporidiaDB:SLOPH_2178"/>
<dbReference type="EMBL" id="ATCN01000402">
    <property type="protein sequence ID" value="EPR79105.1"/>
    <property type="molecule type" value="Genomic_DNA"/>
</dbReference>
<protein>
    <submittedName>
        <fullName evidence="2">Uncharacterized protein</fullName>
    </submittedName>
</protein>
<feature type="region of interest" description="Disordered" evidence="1">
    <location>
        <begin position="1"/>
        <end position="53"/>
    </location>
</feature>
<dbReference type="AlphaFoldDB" id="S7W8B4"/>
<evidence type="ECO:0000256" key="1">
    <source>
        <dbReference type="SAM" id="MobiDB-lite"/>
    </source>
</evidence>
<evidence type="ECO:0000313" key="3">
    <source>
        <dbReference type="Proteomes" id="UP000014978"/>
    </source>
</evidence>
<dbReference type="HOGENOM" id="CLU_415132_0_0_1"/>
<organism evidence="2 3">
    <name type="scientific">Spraguea lophii (strain 42_110)</name>
    <name type="common">Microsporidian parasite</name>
    <dbReference type="NCBI Taxonomy" id="1358809"/>
    <lineage>
        <taxon>Eukaryota</taxon>
        <taxon>Fungi</taxon>
        <taxon>Fungi incertae sedis</taxon>
        <taxon>Microsporidia</taxon>
        <taxon>Spragueidae</taxon>
        <taxon>Spraguea</taxon>
    </lineage>
</organism>
<evidence type="ECO:0000313" key="2">
    <source>
        <dbReference type="EMBL" id="EPR79105.1"/>
    </source>
</evidence>
<dbReference type="InParanoid" id="S7W8B4"/>
<sequence length="661" mass="75159">MVMSENNKDVSNHKTVSETNEKENEDNKTMDDRAENVNLDDRTENDDIQDVDKELTNDKAKKINLDDRTESDISQDIDRKIANERIKNANLTDKTESDNIQDVDRFSVSSESGTTGEQLLVMESGDGNIDVSSSEKDYIKKVLDNSDFGISERSDGTMLSKTESEEKYINDIFNKKNLSIDDISTNTSILIPENEDAEIKNIEKKDNMDSSMSINSDNFVKCVNCCDVIRLPAKNIMYCGLCQHRLEDNLHQEDSGFVLREVCEPCSECLSQNKNVSNFPEKMVLVDESNGEFNQDDKLADKLNMENEAMKDLFLEQEEIKNEKKHEEVAEQIIKDKLKGVDNNVLQQSKEEEKEVSAPKELERDWKIKQSFLNAVNESSSKQEIEFEEPQTPLPSEKEFPIYIKVEDESSLGSFDRLGVKMIGEPLNPLIILDESSMKNKEEIEISSVTESTLKSTFEKLENVEKLIDTVKLEEISSESEYTNHSFHKLDLPIIKDTSEINLDESTESEKISSVSTKTEETEEFKQKPCNIKVKMIIDDKSVSSFESIDKAKTKLVGEDTSYGSDSFKIPPGTAFNLSDSFGDDKVDSSIISIPTGIDEFTVELEDSMKLDLPSSSSIASENMRIYKFKIEREKLYEKENEICKGKVKNLINHFEKLSKK</sequence>
<reference evidence="3" key="1">
    <citation type="journal article" date="2013" name="PLoS Genet.">
        <title>The genome of Spraguea lophii and the basis of host-microsporidian interactions.</title>
        <authorList>
            <person name="Campbell S.E."/>
            <person name="Williams T.A."/>
            <person name="Yousuf A."/>
            <person name="Soanes D.M."/>
            <person name="Paszkiewicz K.H."/>
            <person name="Williams B.A.P."/>
        </authorList>
    </citation>
    <scope>NUCLEOTIDE SEQUENCE [LARGE SCALE GENOMIC DNA]</scope>
    <source>
        <strain evidence="3">42_110</strain>
    </source>
</reference>
<gene>
    <name evidence="2" type="ORF">SLOPH_2178</name>
</gene>
<accession>S7W8B4</accession>
<name>S7W8B4_SPRLO</name>
<comment type="caution">
    <text evidence="2">The sequence shown here is derived from an EMBL/GenBank/DDBJ whole genome shotgun (WGS) entry which is preliminary data.</text>
</comment>
<dbReference type="Proteomes" id="UP000014978">
    <property type="component" value="Unassembled WGS sequence"/>
</dbReference>
<proteinExistence type="predicted"/>